<gene>
    <name evidence="2" type="ORF">JZO69_14950</name>
</gene>
<dbReference type="Gene3D" id="1.10.10.2910">
    <property type="match status" value="1"/>
</dbReference>
<dbReference type="InterPro" id="IPR010359">
    <property type="entry name" value="IrrE_HExxH"/>
</dbReference>
<organism evidence="2 3">
    <name type="scientific">Candidatus Enterococcus ikei</name>
    <dbReference type="NCBI Taxonomy" id="2815326"/>
    <lineage>
        <taxon>Bacteria</taxon>
        <taxon>Bacillati</taxon>
        <taxon>Bacillota</taxon>
        <taxon>Bacilli</taxon>
        <taxon>Lactobacillales</taxon>
        <taxon>Enterococcaceae</taxon>
        <taxon>Enterococcus</taxon>
    </lineage>
</organism>
<dbReference type="EMBL" id="JAFLWD010000042">
    <property type="protein sequence ID" value="MBO0441662.1"/>
    <property type="molecule type" value="Genomic_DNA"/>
</dbReference>
<dbReference type="Proteomes" id="UP000664632">
    <property type="component" value="Unassembled WGS sequence"/>
</dbReference>
<protein>
    <submittedName>
        <fullName evidence="2">ImmA/IrrE family metallo-endopeptidase</fullName>
    </submittedName>
</protein>
<sequence length="224" mass="25713">MVKNLNEYIDFSNKINQYISRIMIDNGINFEEYSYSQVWESVQSLGVVIRGFNFEGIASKQISGMLVQDNLETTIVYNQRLDDKNKNFAISREIIHYLFHRDEINNMFVDMQKKVDHSYYKDLCEFQADIGASAILIPDCVLIHFLKKGWNLTQLSDHFGISESKLYVRLIQMMQSNLGMSITASKKLAHDIQFGFYGRGKAAGHALAADLECCLKEADLIPIF</sequence>
<reference evidence="2 3" key="1">
    <citation type="submission" date="2021-03" db="EMBL/GenBank/DDBJ databases">
        <title>Enterococcal diversity collection.</title>
        <authorList>
            <person name="Gilmore M.S."/>
            <person name="Schwartzman J."/>
            <person name="Van Tyne D."/>
            <person name="Martin M."/>
            <person name="Earl A.M."/>
            <person name="Manson A.L."/>
            <person name="Straub T."/>
            <person name="Salamzade R."/>
            <person name="Saavedra J."/>
            <person name="Lebreton F."/>
            <person name="Prichula J."/>
            <person name="Schaufler K."/>
            <person name="Gaca A."/>
            <person name="Sgardioli B."/>
            <person name="Wagenaar J."/>
            <person name="Strong T."/>
        </authorList>
    </citation>
    <scope>NUCLEOTIDE SEQUENCE [LARGE SCALE GENOMIC DNA]</scope>
    <source>
        <strain evidence="2 3">DIV0869a</strain>
    </source>
</reference>
<name>A0ABS3H299_9ENTE</name>
<evidence type="ECO:0000313" key="3">
    <source>
        <dbReference type="Proteomes" id="UP000664632"/>
    </source>
</evidence>
<evidence type="ECO:0000259" key="1">
    <source>
        <dbReference type="Pfam" id="PF06114"/>
    </source>
</evidence>
<dbReference type="RefSeq" id="WP_207113623.1">
    <property type="nucleotide sequence ID" value="NZ_JAFLWD010000042.1"/>
</dbReference>
<evidence type="ECO:0000313" key="2">
    <source>
        <dbReference type="EMBL" id="MBO0441662.1"/>
    </source>
</evidence>
<accession>A0ABS3H299</accession>
<proteinExistence type="predicted"/>
<comment type="caution">
    <text evidence="2">The sequence shown here is derived from an EMBL/GenBank/DDBJ whole genome shotgun (WGS) entry which is preliminary data.</text>
</comment>
<dbReference type="Pfam" id="PF06114">
    <property type="entry name" value="Peptidase_M78"/>
    <property type="match status" value="1"/>
</dbReference>
<feature type="domain" description="IrrE N-terminal-like" evidence="1">
    <location>
        <begin position="64"/>
        <end position="170"/>
    </location>
</feature>
<keyword evidence="3" id="KW-1185">Reference proteome</keyword>